<sequence length="271" mass="30313">MEPADPDIGMKRGEGVVQERAEKLSTLPEPTPTISELLVGIRLDPEKNITFQVFDILRDLIVSVKLRPGQRLSEKEIAAALSASKTPVREAMIRLDEIRLVKIVPQSGTYVTKISVKRYRTACFIRRQLELGAVRAAACSPNLKQGMKFLDRMLAQQAKAVANEDYESLYRLDEAFHFQLFEMAGFGDAWTTARRTQFDVNRARHVRRLHGVVNGPKILAEHTAIVEAIRAQDPDRAAAALNAHIGDLEQQISVLFRDKAMLGTIEAPDDD</sequence>
<dbReference type="GO" id="GO:0003700">
    <property type="term" value="F:DNA-binding transcription factor activity"/>
    <property type="evidence" value="ECO:0007669"/>
    <property type="project" value="InterPro"/>
</dbReference>
<dbReference type="Gene3D" id="1.20.120.530">
    <property type="entry name" value="GntR ligand-binding domain-like"/>
    <property type="match status" value="1"/>
</dbReference>
<dbReference type="CDD" id="cd07377">
    <property type="entry name" value="WHTH_GntR"/>
    <property type="match status" value="1"/>
</dbReference>
<keyword evidence="2" id="KW-0238">DNA-binding</keyword>
<keyword evidence="3" id="KW-0804">Transcription</keyword>
<dbReference type="Pfam" id="PF00392">
    <property type="entry name" value="GntR"/>
    <property type="match status" value="1"/>
</dbReference>
<dbReference type="InterPro" id="IPR008920">
    <property type="entry name" value="TF_FadR/GntR_C"/>
</dbReference>
<dbReference type="InterPro" id="IPR011711">
    <property type="entry name" value="GntR_C"/>
</dbReference>
<keyword evidence="6" id="KW-1185">Reference proteome</keyword>
<evidence type="ECO:0000313" key="6">
    <source>
        <dbReference type="Proteomes" id="UP000198426"/>
    </source>
</evidence>
<dbReference type="SUPFAM" id="SSF46785">
    <property type="entry name" value="Winged helix' DNA-binding domain"/>
    <property type="match status" value="1"/>
</dbReference>
<dbReference type="PANTHER" id="PTHR43537">
    <property type="entry name" value="TRANSCRIPTIONAL REGULATOR, GNTR FAMILY"/>
    <property type="match status" value="1"/>
</dbReference>
<dbReference type="PANTHER" id="PTHR43537:SF45">
    <property type="entry name" value="GNTR FAMILY REGULATORY PROTEIN"/>
    <property type="match status" value="1"/>
</dbReference>
<dbReference type="GO" id="GO:0003677">
    <property type="term" value="F:DNA binding"/>
    <property type="evidence" value="ECO:0007669"/>
    <property type="project" value="UniProtKB-KW"/>
</dbReference>
<reference evidence="5 6" key="1">
    <citation type="submission" date="2017-06" db="EMBL/GenBank/DDBJ databases">
        <authorList>
            <person name="Kim H.J."/>
            <person name="Triplett B.A."/>
        </authorList>
    </citation>
    <scope>NUCLEOTIDE SEQUENCE [LARGE SCALE GENOMIC DNA]</scope>
    <source>
        <strain evidence="5 6">DSM 29339</strain>
    </source>
</reference>
<name>A0A239F350_9RHOB</name>
<dbReference type="SUPFAM" id="SSF48008">
    <property type="entry name" value="GntR ligand-binding domain-like"/>
    <property type="match status" value="1"/>
</dbReference>
<accession>A0A239F350</accession>
<evidence type="ECO:0000259" key="4">
    <source>
        <dbReference type="PROSITE" id="PS50949"/>
    </source>
</evidence>
<dbReference type="AlphaFoldDB" id="A0A239F350"/>
<evidence type="ECO:0000256" key="1">
    <source>
        <dbReference type="ARBA" id="ARBA00023015"/>
    </source>
</evidence>
<feature type="domain" description="HTH gntR-type" evidence="4">
    <location>
        <begin position="47"/>
        <end position="114"/>
    </location>
</feature>
<dbReference type="Proteomes" id="UP000198426">
    <property type="component" value="Unassembled WGS sequence"/>
</dbReference>
<dbReference type="PROSITE" id="PS50949">
    <property type="entry name" value="HTH_GNTR"/>
    <property type="match status" value="1"/>
</dbReference>
<evidence type="ECO:0000256" key="2">
    <source>
        <dbReference type="ARBA" id="ARBA00023125"/>
    </source>
</evidence>
<dbReference type="Pfam" id="PF07729">
    <property type="entry name" value="FCD"/>
    <property type="match status" value="1"/>
</dbReference>
<proteinExistence type="predicted"/>
<gene>
    <name evidence="5" type="ORF">SAMN05421757_102473</name>
</gene>
<evidence type="ECO:0000313" key="5">
    <source>
        <dbReference type="EMBL" id="SNS51336.1"/>
    </source>
</evidence>
<dbReference type="InterPro" id="IPR036388">
    <property type="entry name" value="WH-like_DNA-bd_sf"/>
</dbReference>
<dbReference type="SMART" id="SM00345">
    <property type="entry name" value="HTH_GNTR"/>
    <property type="match status" value="1"/>
</dbReference>
<dbReference type="InterPro" id="IPR036390">
    <property type="entry name" value="WH_DNA-bd_sf"/>
</dbReference>
<protein>
    <submittedName>
        <fullName evidence="5">Transcriptional regulator, GntR family</fullName>
    </submittedName>
</protein>
<dbReference type="Gene3D" id="1.10.10.10">
    <property type="entry name" value="Winged helix-like DNA-binding domain superfamily/Winged helix DNA-binding domain"/>
    <property type="match status" value="1"/>
</dbReference>
<dbReference type="EMBL" id="FZOY01000002">
    <property type="protein sequence ID" value="SNS51336.1"/>
    <property type="molecule type" value="Genomic_DNA"/>
</dbReference>
<evidence type="ECO:0000256" key="3">
    <source>
        <dbReference type="ARBA" id="ARBA00023163"/>
    </source>
</evidence>
<dbReference type="InterPro" id="IPR000524">
    <property type="entry name" value="Tscrpt_reg_HTH_GntR"/>
</dbReference>
<organism evidence="5 6">
    <name type="scientific">Tropicimonas sediminicola</name>
    <dbReference type="NCBI Taxonomy" id="1031541"/>
    <lineage>
        <taxon>Bacteria</taxon>
        <taxon>Pseudomonadati</taxon>
        <taxon>Pseudomonadota</taxon>
        <taxon>Alphaproteobacteria</taxon>
        <taxon>Rhodobacterales</taxon>
        <taxon>Roseobacteraceae</taxon>
        <taxon>Tropicimonas</taxon>
    </lineage>
</organism>
<keyword evidence="1" id="KW-0805">Transcription regulation</keyword>
<dbReference type="SMART" id="SM00895">
    <property type="entry name" value="FCD"/>
    <property type="match status" value="1"/>
</dbReference>